<sequence>MTSSRPVLTTPVLLLMAVATGLCVGGNYFNQPLLDSIAEALDTSRSAAASTVTVAQVAYALGLLFLVPLGDMFPQRRLAVMLMLAAAAGQGLSGFAPNIGVLVVGTAIAGLFSVAAQVLVPFAATLATPESRGRAVGTVMSGLLVGILVARSVAGILAELGDSWTTVYRVSTVAMVIVALALWRVLPATPPVVRQGYGSTLRSLGTLIVTHPRLRTRTLLGGLGFASVGALFSTMAFLLSDPPFGLDDLQIGLVGLAGVAGAFAATAAGRLVDRGYGPPTTAVGVSTLIASWAALAAGGSSLVWFVVGMLVVDLALNLVHITNQNIVYALDPDARSRVNSVYMTGYFVGAASGSALGTMAWSAGGWTAVCVLGVGLAALAGVVWALDLRLAARMRARSATATGGPAAA</sequence>
<reference evidence="8" key="1">
    <citation type="submission" date="2015-01" db="EMBL/GenBank/DDBJ databases">
        <title>Draft genome sequence of Rhodococcus pyridinivorans strain KG-16, a hydrocarbon-degrading bacterium.</title>
        <authorList>
            <person name="Aggarwal R.K."/>
            <person name="Dawar C."/>
        </authorList>
    </citation>
    <scope>NUCLEOTIDE SEQUENCE [LARGE SCALE GENOMIC DNA]</scope>
    <source>
        <strain evidence="8">KG-16</strain>
    </source>
</reference>
<dbReference type="GO" id="GO:0022857">
    <property type="term" value="F:transmembrane transporter activity"/>
    <property type="evidence" value="ECO:0007669"/>
    <property type="project" value="InterPro"/>
</dbReference>
<dbReference type="SUPFAM" id="SSF103473">
    <property type="entry name" value="MFS general substrate transporter"/>
    <property type="match status" value="1"/>
</dbReference>
<proteinExistence type="predicted"/>
<dbReference type="Proteomes" id="UP000053060">
    <property type="component" value="Unassembled WGS sequence"/>
</dbReference>
<dbReference type="CDD" id="cd17324">
    <property type="entry name" value="MFS_NepI_like"/>
    <property type="match status" value="1"/>
</dbReference>
<dbReference type="Gene3D" id="1.20.1250.20">
    <property type="entry name" value="MFS general substrate transporter like domains"/>
    <property type="match status" value="1"/>
</dbReference>
<evidence type="ECO:0000259" key="6">
    <source>
        <dbReference type="PROSITE" id="PS50850"/>
    </source>
</evidence>
<evidence type="ECO:0000313" key="8">
    <source>
        <dbReference type="Proteomes" id="UP000053060"/>
    </source>
</evidence>
<comment type="caution">
    <text evidence="7">The sequence shown here is derived from an EMBL/GenBank/DDBJ whole genome shotgun (WGS) entry which is preliminary data.</text>
</comment>
<feature type="transmembrane region" description="Helical" evidence="5">
    <location>
        <begin position="251"/>
        <end position="269"/>
    </location>
</feature>
<feature type="transmembrane region" description="Helical" evidence="5">
    <location>
        <begin position="366"/>
        <end position="386"/>
    </location>
</feature>
<evidence type="ECO:0000256" key="4">
    <source>
        <dbReference type="ARBA" id="ARBA00023136"/>
    </source>
</evidence>
<dbReference type="PROSITE" id="PS50850">
    <property type="entry name" value="MFS"/>
    <property type="match status" value="1"/>
</dbReference>
<accession>A0A0V9UL68</accession>
<dbReference type="RefSeq" id="WP_060652167.1">
    <property type="nucleotide sequence ID" value="NZ_AZXY01000005.1"/>
</dbReference>
<protein>
    <submittedName>
        <fullName evidence="7">Transporter</fullName>
    </submittedName>
</protein>
<dbReference type="InterPro" id="IPR036259">
    <property type="entry name" value="MFS_trans_sf"/>
</dbReference>
<feature type="transmembrane region" description="Helical" evidence="5">
    <location>
        <begin position="166"/>
        <end position="186"/>
    </location>
</feature>
<evidence type="ECO:0000256" key="5">
    <source>
        <dbReference type="SAM" id="Phobius"/>
    </source>
</evidence>
<feature type="transmembrane region" description="Helical" evidence="5">
    <location>
        <begin position="47"/>
        <end position="66"/>
    </location>
</feature>
<evidence type="ECO:0000313" key="7">
    <source>
        <dbReference type="EMBL" id="KSZ58724.1"/>
    </source>
</evidence>
<dbReference type="PATRIC" id="fig|1441730.3.peg.2640"/>
<dbReference type="Pfam" id="PF07690">
    <property type="entry name" value="MFS_1"/>
    <property type="match status" value="1"/>
</dbReference>
<feature type="domain" description="Major facilitator superfamily (MFS) profile" evidence="6">
    <location>
        <begin position="9"/>
        <end position="393"/>
    </location>
</feature>
<dbReference type="InterPro" id="IPR020846">
    <property type="entry name" value="MFS_dom"/>
</dbReference>
<keyword evidence="4 5" id="KW-0472">Membrane</keyword>
<dbReference type="EMBL" id="AZXY01000005">
    <property type="protein sequence ID" value="KSZ58724.1"/>
    <property type="molecule type" value="Genomic_DNA"/>
</dbReference>
<reference evidence="7 8" key="2">
    <citation type="journal article" date="2016" name="Genome Announc.">
        <title>Draft Genome Sequence of a Versatile Hydrocarbon-Degrading Bacterium, Rhodococcus pyridinivorans Strain KG-16, Collected from Oil Fields in India.</title>
        <authorList>
            <person name="Aggarwal R.K."/>
            <person name="Dawar C."/>
            <person name="Phanindranath R."/>
            <person name="Mutnuri L."/>
            <person name="Dayal A.M."/>
        </authorList>
    </citation>
    <scope>NUCLEOTIDE SEQUENCE [LARGE SCALE GENOMIC DNA]</scope>
    <source>
        <strain evidence="7 8">KG-16</strain>
    </source>
</reference>
<evidence type="ECO:0000256" key="3">
    <source>
        <dbReference type="ARBA" id="ARBA00022989"/>
    </source>
</evidence>
<dbReference type="InterPro" id="IPR011701">
    <property type="entry name" value="MFS"/>
</dbReference>
<evidence type="ECO:0000256" key="1">
    <source>
        <dbReference type="ARBA" id="ARBA00004651"/>
    </source>
</evidence>
<feature type="transmembrane region" description="Helical" evidence="5">
    <location>
        <begin position="135"/>
        <end position="154"/>
    </location>
</feature>
<keyword evidence="3 5" id="KW-1133">Transmembrane helix</keyword>
<organism evidence="7 8">
    <name type="scientific">Rhodococcus pyridinivorans KG-16</name>
    <dbReference type="NCBI Taxonomy" id="1441730"/>
    <lineage>
        <taxon>Bacteria</taxon>
        <taxon>Bacillati</taxon>
        <taxon>Actinomycetota</taxon>
        <taxon>Actinomycetes</taxon>
        <taxon>Mycobacteriales</taxon>
        <taxon>Nocardiaceae</taxon>
        <taxon>Rhodococcus</taxon>
    </lineage>
</organism>
<dbReference type="GO" id="GO:0005886">
    <property type="term" value="C:plasma membrane"/>
    <property type="evidence" value="ECO:0007669"/>
    <property type="project" value="UniProtKB-SubCell"/>
</dbReference>
<dbReference type="PANTHER" id="PTHR42910:SF1">
    <property type="entry name" value="MAJOR FACILITATOR SUPERFAMILY (MFS) PROFILE DOMAIN-CONTAINING PROTEIN"/>
    <property type="match status" value="1"/>
</dbReference>
<feature type="transmembrane region" description="Helical" evidence="5">
    <location>
        <begin position="219"/>
        <end position="239"/>
    </location>
</feature>
<gene>
    <name evidence="7" type="ORF">Z045_12700</name>
</gene>
<name>A0A0V9UL68_9NOCA</name>
<feature type="transmembrane region" description="Helical" evidence="5">
    <location>
        <begin position="102"/>
        <end position="123"/>
    </location>
</feature>
<dbReference type="PANTHER" id="PTHR42910">
    <property type="entry name" value="TRANSPORTER SCO4007-RELATED"/>
    <property type="match status" value="1"/>
</dbReference>
<dbReference type="AlphaFoldDB" id="A0A0V9UL68"/>
<feature type="transmembrane region" description="Helical" evidence="5">
    <location>
        <begin position="78"/>
        <end position="96"/>
    </location>
</feature>
<evidence type="ECO:0000256" key="2">
    <source>
        <dbReference type="ARBA" id="ARBA00022692"/>
    </source>
</evidence>
<comment type="subcellular location">
    <subcellularLocation>
        <location evidence="1">Cell membrane</location>
        <topology evidence="1">Multi-pass membrane protein</topology>
    </subcellularLocation>
</comment>
<keyword evidence="2 5" id="KW-0812">Transmembrane</keyword>